<dbReference type="EMBL" id="QFFM01000036">
    <property type="protein sequence ID" value="PWG62373.1"/>
    <property type="molecule type" value="Genomic_DNA"/>
</dbReference>
<dbReference type="GO" id="GO:0046373">
    <property type="term" value="P:L-arabinose metabolic process"/>
    <property type="evidence" value="ECO:0007669"/>
    <property type="project" value="InterPro"/>
</dbReference>
<gene>
    <name evidence="8" type="ORF">DF196_12265</name>
</gene>
<comment type="caution">
    <text evidence="8">The sequence shown here is derived from an EMBL/GenBank/DDBJ whole genome shotgun (WGS) entry which is preliminary data.</text>
</comment>
<comment type="similarity">
    <text evidence="2">Belongs to the glycosyl hydrolase 51 family.</text>
</comment>
<proteinExistence type="inferred from homology"/>
<keyword evidence="4" id="KW-0732">Signal</keyword>
<dbReference type="EC" id="3.2.1.55" evidence="3"/>
<dbReference type="AlphaFoldDB" id="A0A2U2N005"/>
<accession>A0A2U2N005</accession>
<evidence type="ECO:0000313" key="9">
    <source>
        <dbReference type="Proteomes" id="UP000245876"/>
    </source>
</evidence>
<evidence type="ECO:0000313" key="8">
    <source>
        <dbReference type="EMBL" id="PWG62373.1"/>
    </source>
</evidence>
<evidence type="ECO:0000256" key="3">
    <source>
        <dbReference type="ARBA" id="ARBA00012670"/>
    </source>
</evidence>
<evidence type="ECO:0000256" key="1">
    <source>
        <dbReference type="ARBA" id="ARBA00001462"/>
    </source>
</evidence>
<organism evidence="8 9">
    <name type="scientific">Bifidobacterium callitrichidarum</name>
    <dbReference type="NCBI Taxonomy" id="2052941"/>
    <lineage>
        <taxon>Bacteria</taxon>
        <taxon>Bacillati</taxon>
        <taxon>Actinomycetota</taxon>
        <taxon>Actinomycetes</taxon>
        <taxon>Bifidobacteriales</taxon>
        <taxon>Bifidobacteriaceae</taxon>
        <taxon>Bifidobacterium</taxon>
    </lineage>
</organism>
<dbReference type="OrthoDB" id="9758923at2"/>
<comment type="catalytic activity">
    <reaction evidence="1">
        <text>Hydrolysis of terminal non-reducing alpha-L-arabinofuranoside residues in alpha-L-arabinosides.</text>
        <dbReference type="EC" id="3.2.1.55"/>
    </reaction>
</comment>
<dbReference type="RefSeq" id="WP_109058091.1">
    <property type="nucleotide sequence ID" value="NZ_QFFM01000036.1"/>
</dbReference>
<protein>
    <recommendedName>
        <fullName evidence="3">non-reducing end alpha-L-arabinofuranosidase</fullName>
        <ecNumber evidence="3">3.2.1.55</ecNumber>
    </recommendedName>
</protein>
<feature type="domain" description="Alpha-L-arabinofuranosidase C-terminal" evidence="7">
    <location>
        <begin position="568"/>
        <end position="804"/>
    </location>
</feature>
<dbReference type="InterPro" id="IPR010720">
    <property type="entry name" value="Alpha-L-AF_C"/>
</dbReference>
<sequence>MVRISVGAPTHHTSGRLYGVFFEDINHSADGGLNANMVNNYSFDGVYLDHHTWRLAGADRWRTQADPLRFWRFSGCSAISCGTEIRGAHGQIVDTSMSCPAPPIHAHSRYARVIVGDATGGDNAMSGDNVRTADNTAAAPASSAAFIENLGYNGGGMNGEEPAFSIVDGHVYDVSLCVRPVSEAAGLSVAVVDRSGRPLTDAVRFTLDGLDGAVAADDATVTALADGWWRVTGQVHGLATDYGKLRIGIGGGDAADNVRINDAAADGTGGRDDAATAASPIVFDLDLVQVMDADYWGAGDPKWRYGKLRRDLVEAIGDLHPAFMRFPGGCIVEGVTPGNEYRWKDTVGALQARRAQYSMWSFKMPDGSSYCQSYQIGFYEYFCLCEDLGAKPLPTLFAGIACQSPGRDPRHMDIDSAAFRQNVVQDYLDLIEFANGDPETSPWAAVRRDMGHPEPFGLDMIGVGNENFGADYVAKFDRISTAIHERYPDMLCVMSAGLFPFQPAMKRTWDHARAIAGNARDPKLGAVGSATGDAILVDEHSYHSPEWFESQASRFDRYPRCGAVVYFGEYSANGYFAGQPQTEEGANTWRSALGEAAFLTGCERNSDVVRMTSYAPLLAHIPAKGWAQNLIEFNPAHVNPTVNYEVERLFAAHLGPETYDVAVERVDAAKHLYVSVTGSDGGDATGDGGDATGDGGTARACATAANIAGSTRTDANGTCRYIKIVNTGGDAVDVTLEIAHGLAGLTAKHHGPVRLEVETLTAAPDAKTVIGYRGEATEVIEHTCRTYTLPSPSSLLAMKIRPYGVTLVISR</sequence>
<evidence type="ECO:0000259" key="7">
    <source>
        <dbReference type="SMART" id="SM00813"/>
    </source>
</evidence>
<dbReference type="Proteomes" id="UP000245876">
    <property type="component" value="Unassembled WGS sequence"/>
</dbReference>
<evidence type="ECO:0000256" key="5">
    <source>
        <dbReference type="ARBA" id="ARBA00022801"/>
    </source>
</evidence>
<dbReference type="Pfam" id="PF06964">
    <property type="entry name" value="Alpha-L-AF_C"/>
    <property type="match status" value="1"/>
</dbReference>
<keyword evidence="6" id="KW-0325">Glycoprotein</keyword>
<evidence type="ECO:0000256" key="2">
    <source>
        <dbReference type="ARBA" id="ARBA00007186"/>
    </source>
</evidence>
<dbReference type="InterPro" id="IPR055235">
    <property type="entry name" value="ASD1_cat"/>
</dbReference>
<dbReference type="Gene3D" id="3.20.20.80">
    <property type="entry name" value="Glycosidases"/>
    <property type="match status" value="1"/>
</dbReference>
<dbReference type="InterPro" id="IPR017853">
    <property type="entry name" value="GH"/>
</dbReference>
<keyword evidence="9" id="KW-1185">Reference proteome</keyword>
<reference evidence="8 9" key="1">
    <citation type="journal article" date="2018" name="Int. J. Syst. Evol. Microbiol.">
        <title>Bifidobacterium callitrichidarum sp. nov. from the faeces of the emperor tamarin (Saguinus imperator).</title>
        <authorList>
            <person name="Modesto M."/>
            <person name="Michelini S."/>
            <person name="Sansosti M.C."/>
            <person name="De Filippo C."/>
            <person name="Cavalieri D."/>
            <person name="Qvirist L."/>
            <person name="Andlid T."/>
            <person name="Spiezio C."/>
            <person name="Sandri C."/>
            <person name="Pascarelli S."/>
            <person name="Sgorbati B."/>
            <person name="Mattarelli P."/>
        </authorList>
    </citation>
    <scope>NUCLEOTIDE SEQUENCE [LARGE SCALE GENOMIC DNA]</scope>
    <source>
        <strain evidence="8 9">TRI 5</strain>
    </source>
</reference>
<dbReference type="SMART" id="SM00813">
    <property type="entry name" value="Alpha-L-AF_C"/>
    <property type="match status" value="1"/>
</dbReference>
<evidence type="ECO:0000256" key="6">
    <source>
        <dbReference type="ARBA" id="ARBA00023180"/>
    </source>
</evidence>
<dbReference type="PANTHER" id="PTHR31776:SF0">
    <property type="entry name" value="ALPHA-L-ARABINOFURANOSIDASE 1"/>
    <property type="match status" value="1"/>
</dbReference>
<dbReference type="GO" id="GO:0046556">
    <property type="term" value="F:alpha-L-arabinofuranosidase activity"/>
    <property type="evidence" value="ECO:0007669"/>
    <property type="project" value="UniProtKB-EC"/>
</dbReference>
<dbReference type="Pfam" id="PF22848">
    <property type="entry name" value="ASD1_dom"/>
    <property type="match status" value="1"/>
</dbReference>
<dbReference type="PANTHER" id="PTHR31776">
    <property type="entry name" value="ALPHA-L-ARABINOFURANOSIDASE 1"/>
    <property type="match status" value="1"/>
</dbReference>
<keyword evidence="5" id="KW-0378">Hydrolase</keyword>
<evidence type="ECO:0000256" key="4">
    <source>
        <dbReference type="ARBA" id="ARBA00022729"/>
    </source>
</evidence>
<name>A0A2U2N005_9BIFI</name>
<dbReference type="SUPFAM" id="SSF51445">
    <property type="entry name" value="(Trans)glycosidases"/>
    <property type="match status" value="1"/>
</dbReference>
<dbReference type="InterPro" id="IPR051563">
    <property type="entry name" value="Glycosyl_Hydrolase_51"/>
</dbReference>